<reference evidence="2 3" key="1">
    <citation type="submission" date="2019-03" db="EMBL/GenBank/DDBJ databases">
        <title>First draft genome of Liparis tanakae, snailfish: a comprehensive survey of snailfish specific genes.</title>
        <authorList>
            <person name="Kim W."/>
            <person name="Song I."/>
            <person name="Jeong J.-H."/>
            <person name="Kim D."/>
            <person name="Kim S."/>
            <person name="Ryu S."/>
            <person name="Song J.Y."/>
            <person name="Lee S.K."/>
        </authorList>
    </citation>
    <scope>NUCLEOTIDE SEQUENCE [LARGE SCALE GENOMIC DNA]</scope>
    <source>
        <tissue evidence="2">Muscle</tissue>
    </source>
</reference>
<name>A0A4Z2ICC9_9TELE</name>
<dbReference type="Proteomes" id="UP000314294">
    <property type="component" value="Unassembled WGS sequence"/>
</dbReference>
<proteinExistence type="predicted"/>
<dbReference type="EMBL" id="SRLO01000104">
    <property type="protein sequence ID" value="TNN75371.1"/>
    <property type="molecule type" value="Genomic_DNA"/>
</dbReference>
<evidence type="ECO:0000313" key="2">
    <source>
        <dbReference type="EMBL" id="TNN75371.1"/>
    </source>
</evidence>
<dbReference type="AlphaFoldDB" id="A0A4Z2ICC9"/>
<accession>A0A4Z2ICC9</accession>
<organism evidence="2 3">
    <name type="scientific">Liparis tanakae</name>
    <name type="common">Tanaka's snailfish</name>
    <dbReference type="NCBI Taxonomy" id="230148"/>
    <lineage>
        <taxon>Eukaryota</taxon>
        <taxon>Metazoa</taxon>
        <taxon>Chordata</taxon>
        <taxon>Craniata</taxon>
        <taxon>Vertebrata</taxon>
        <taxon>Euteleostomi</taxon>
        <taxon>Actinopterygii</taxon>
        <taxon>Neopterygii</taxon>
        <taxon>Teleostei</taxon>
        <taxon>Neoteleostei</taxon>
        <taxon>Acanthomorphata</taxon>
        <taxon>Eupercaria</taxon>
        <taxon>Perciformes</taxon>
        <taxon>Cottioidei</taxon>
        <taxon>Cottales</taxon>
        <taxon>Liparidae</taxon>
        <taxon>Liparis</taxon>
    </lineage>
</organism>
<evidence type="ECO:0000256" key="1">
    <source>
        <dbReference type="SAM" id="MobiDB-lite"/>
    </source>
</evidence>
<protein>
    <submittedName>
        <fullName evidence="2">Uncharacterized protein</fullName>
    </submittedName>
</protein>
<gene>
    <name evidence="2" type="ORF">EYF80_014418</name>
</gene>
<sequence length="89" mass="8762">MGVPGRGCAVSEVTNNVIDLASSAGPAEGKLKLLPPQTPGQTPPTGEKKKIALSIGKVGQVSALQAGQVVLQSGVGVGVAVGELVHVVL</sequence>
<keyword evidence="3" id="KW-1185">Reference proteome</keyword>
<feature type="region of interest" description="Disordered" evidence="1">
    <location>
        <begin position="28"/>
        <end position="47"/>
    </location>
</feature>
<evidence type="ECO:0000313" key="3">
    <source>
        <dbReference type="Proteomes" id="UP000314294"/>
    </source>
</evidence>
<comment type="caution">
    <text evidence="2">The sequence shown here is derived from an EMBL/GenBank/DDBJ whole genome shotgun (WGS) entry which is preliminary data.</text>
</comment>